<proteinExistence type="inferred from homology"/>
<reference evidence="8" key="2">
    <citation type="submission" date="2020-01" db="EMBL/GenBank/DDBJ databases">
        <authorList>
            <person name="Hornung B."/>
        </authorList>
    </citation>
    <scope>NUCLEOTIDE SEQUENCE</scope>
    <source>
        <strain evidence="8">PacBioINE</strain>
    </source>
</reference>
<name>A0A8S0Y1J6_9FIRM</name>
<gene>
    <name evidence="8" type="ORF">DEACI_0151</name>
    <name evidence="9" type="ORF">DEACI_3173</name>
</gene>
<evidence type="ECO:0000256" key="5">
    <source>
        <dbReference type="PROSITE-ProRule" id="PRU10007"/>
    </source>
</evidence>
<reference evidence="9" key="1">
    <citation type="submission" date="2014-11" db="EMBL/GenBank/DDBJ databases">
        <authorList>
            <person name="Hornung B.V."/>
        </authorList>
    </citation>
    <scope>NUCLEOTIDE SEQUENCE</scope>
    <source>
        <strain evidence="9">INE</strain>
    </source>
</reference>
<evidence type="ECO:0000313" key="8">
    <source>
        <dbReference type="EMBL" id="CAA7599525.1"/>
    </source>
</evidence>
<dbReference type="PROSITE" id="PS00687">
    <property type="entry name" value="ALDEHYDE_DEHYDR_GLU"/>
    <property type="match status" value="1"/>
</dbReference>
<dbReference type="Proteomes" id="UP000836597">
    <property type="component" value="Chromosome"/>
</dbReference>
<dbReference type="FunFam" id="3.40.309.10:FF:000009">
    <property type="entry name" value="Aldehyde dehydrogenase A"/>
    <property type="match status" value="1"/>
</dbReference>
<dbReference type="Gene3D" id="3.40.605.10">
    <property type="entry name" value="Aldehyde Dehydrogenase, Chain A, domain 1"/>
    <property type="match status" value="1"/>
</dbReference>
<dbReference type="EMBL" id="CDGJ01000090">
    <property type="protein sequence ID" value="CEJ08694.1"/>
    <property type="molecule type" value="Genomic_DNA"/>
</dbReference>
<dbReference type="InterPro" id="IPR016163">
    <property type="entry name" value="Ald_DH_C"/>
</dbReference>
<dbReference type="CDD" id="cd07099">
    <property type="entry name" value="ALDH_DDALDH"/>
    <property type="match status" value="1"/>
</dbReference>
<dbReference type="InterPro" id="IPR012394">
    <property type="entry name" value="Aldehyde_DH_NAD(P)"/>
</dbReference>
<evidence type="ECO:0000259" key="7">
    <source>
        <dbReference type="Pfam" id="PF00171"/>
    </source>
</evidence>
<dbReference type="GO" id="GO:0016620">
    <property type="term" value="F:oxidoreductase activity, acting on the aldehyde or oxo group of donors, NAD or NADP as acceptor"/>
    <property type="evidence" value="ECO:0007669"/>
    <property type="project" value="InterPro"/>
</dbReference>
<dbReference type="InterPro" id="IPR016161">
    <property type="entry name" value="Ald_DH/histidinol_DH"/>
</dbReference>
<sequence>MPNGTILRSYSPATGEVVGSLPLTEIPAIPGMLAKAGAAQRVWEKRALAERLRFLPRLRAELLTRKEEIARLVSWETGKPYPESLTVELIPALDMIRFLEKEAERILRPERLGLGWFVHKRSILEHIPLGVVGIISPWNYPFGIPFTQVTAALIAGNAVLLKPSELTPLSGRRLVEVFGEAGLEPDLLQLITGEGSRGEALVSAGPDKIVFTGSVATGKKVMGAAAQALIPLTLELGGKDPMLVLKDANLERAANGAVWGAFTNAGQVCASVERCYVERAVAEEFIAKVVAKAGRLRQGSPLERAPGGEVVAKPVDIGPLINETQRRKVQAQVEEALALGGKVLCGGEPRSDLPGYFYPPTVLVNVPPGAAVWREETFGPLLPIAVVDSAEEGIALANDSRYALSASVWSQNRRQARAVAGRLEAGTVWINDLIYTYGLAATPWGGYKESGLGRTHAAEGLRDFTQTRHRNEGYYPLKSELQWYPYTEKKRIWLERLIRFLYGR</sequence>
<feature type="active site" evidence="4 5">
    <location>
        <position position="235"/>
    </location>
</feature>
<evidence type="ECO:0000256" key="1">
    <source>
        <dbReference type="ARBA" id="ARBA00009986"/>
    </source>
</evidence>
<dbReference type="Gene3D" id="3.40.309.10">
    <property type="entry name" value="Aldehyde Dehydrogenase, Chain A, domain 2"/>
    <property type="match status" value="1"/>
</dbReference>
<evidence type="ECO:0000313" key="9">
    <source>
        <dbReference type="EMBL" id="CEJ08694.1"/>
    </source>
</evidence>
<dbReference type="InterPro" id="IPR016162">
    <property type="entry name" value="Ald_DH_N"/>
</dbReference>
<protein>
    <recommendedName>
        <fullName evidence="3">Aldehyde dehydrogenase</fullName>
    </recommendedName>
</protein>
<evidence type="ECO:0000256" key="3">
    <source>
        <dbReference type="PIRNR" id="PIRNR036492"/>
    </source>
</evidence>
<evidence type="ECO:0000256" key="6">
    <source>
        <dbReference type="RuleBase" id="RU003345"/>
    </source>
</evidence>
<dbReference type="GO" id="GO:0006081">
    <property type="term" value="P:aldehyde metabolic process"/>
    <property type="evidence" value="ECO:0007669"/>
    <property type="project" value="InterPro"/>
</dbReference>
<dbReference type="PIRSF" id="PIRSF036492">
    <property type="entry name" value="ALDH"/>
    <property type="match status" value="1"/>
</dbReference>
<feature type="active site" evidence="4">
    <location>
        <position position="269"/>
    </location>
</feature>
<dbReference type="AlphaFoldDB" id="A0A8S0Y1J6"/>
<dbReference type="PANTHER" id="PTHR11699">
    <property type="entry name" value="ALDEHYDE DEHYDROGENASE-RELATED"/>
    <property type="match status" value="1"/>
</dbReference>
<dbReference type="InterPro" id="IPR015590">
    <property type="entry name" value="Aldehyde_DH_dom"/>
</dbReference>
<evidence type="ECO:0000256" key="2">
    <source>
        <dbReference type="ARBA" id="ARBA00023002"/>
    </source>
</evidence>
<dbReference type="RefSeq" id="WP_240983323.1">
    <property type="nucleotide sequence ID" value="NZ_CDGJ01000090.1"/>
</dbReference>
<keyword evidence="2 3" id="KW-0560">Oxidoreductase</keyword>
<dbReference type="KEGG" id="aacx:DEACI_0151"/>
<dbReference type="Pfam" id="PF00171">
    <property type="entry name" value="Aldedh"/>
    <property type="match status" value="1"/>
</dbReference>
<dbReference type="SUPFAM" id="SSF53720">
    <property type="entry name" value="ALDH-like"/>
    <property type="match status" value="1"/>
</dbReference>
<dbReference type="Proteomes" id="UP001071230">
    <property type="component" value="Unassembled WGS sequence"/>
</dbReference>
<evidence type="ECO:0000313" key="10">
    <source>
        <dbReference type="Proteomes" id="UP001071230"/>
    </source>
</evidence>
<evidence type="ECO:0000256" key="4">
    <source>
        <dbReference type="PIRSR" id="PIRSR036492-1"/>
    </source>
</evidence>
<dbReference type="EMBL" id="LR746496">
    <property type="protein sequence ID" value="CAA7599525.1"/>
    <property type="molecule type" value="Genomic_DNA"/>
</dbReference>
<organism evidence="8">
    <name type="scientific">Acididesulfobacillus acetoxydans</name>
    <dbReference type="NCBI Taxonomy" id="1561005"/>
    <lineage>
        <taxon>Bacteria</taxon>
        <taxon>Bacillati</taxon>
        <taxon>Bacillota</taxon>
        <taxon>Clostridia</taxon>
        <taxon>Eubacteriales</taxon>
        <taxon>Peptococcaceae</taxon>
        <taxon>Acididesulfobacillus</taxon>
    </lineage>
</organism>
<keyword evidence="10" id="KW-1185">Reference proteome</keyword>
<comment type="similarity">
    <text evidence="1 3 6">Belongs to the aldehyde dehydrogenase family.</text>
</comment>
<dbReference type="InterPro" id="IPR029510">
    <property type="entry name" value="Ald_DH_CS_GLU"/>
</dbReference>
<accession>A0A8S0Y1J6</accession>
<feature type="domain" description="Aldehyde dehydrogenase" evidence="7">
    <location>
        <begin position="7"/>
        <end position="469"/>
    </location>
</feature>